<dbReference type="Pfam" id="PF00550">
    <property type="entry name" value="PP-binding"/>
    <property type="match status" value="1"/>
</dbReference>
<comment type="pathway">
    <text evidence="3">Lipid metabolism; fatty acid biosynthesis.</text>
</comment>
<dbReference type="InterPro" id="IPR003231">
    <property type="entry name" value="ACP"/>
</dbReference>
<reference evidence="5 6" key="1">
    <citation type="submission" date="2020-08" db="EMBL/GenBank/DDBJ databases">
        <title>Genome sequencing of Purple Non-Sulfur Bacteria from various extreme environments.</title>
        <authorList>
            <person name="Mayer M."/>
        </authorList>
    </citation>
    <scope>NUCLEOTIDE SEQUENCE [LARGE SCALE GENOMIC DNA]</scope>
    <source>
        <strain evidence="5 6">JA131</strain>
    </source>
</reference>
<comment type="similarity">
    <text evidence="3">Belongs to the acyl carrier protein (ACP) family.</text>
</comment>
<feature type="modified residue" description="O-(pantetheine 4'-phosphoryl)serine" evidence="3">
    <location>
        <position position="36"/>
    </location>
</feature>
<organism evidence="5 6">
    <name type="scientific">Roseospira visakhapatnamensis</name>
    <dbReference type="NCBI Taxonomy" id="390880"/>
    <lineage>
        <taxon>Bacteria</taxon>
        <taxon>Pseudomonadati</taxon>
        <taxon>Pseudomonadota</taxon>
        <taxon>Alphaproteobacteria</taxon>
        <taxon>Rhodospirillales</taxon>
        <taxon>Rhodospirillaceae</taxon>
        <taxon>Roseospira</taxon>
    </lineage>
</organism>
<keyword evidence="3" id="KW-0963">Cytoplasm</keyword>
<keyword evidence="2 3" id="KW-0597">Phosphoprotein</keyword>
<evidence type="ECO:0000313" key="6">
    <source>
        <dbReference type="Proteomes" id="UP000554286"/>
    </source>
</evidence>
<comment type="function">
    <text evidence="3">Carrier of the growing fatty acid chain in fatty acid biosynthesis.</text>
</comment>
<dbReference type="GO" id="GO:0000035">
    <property type="term" value="F:acyl binding"/>
    <property type="evidence" value="ECO:0007669"/>
    <property type="project" value="TreeGrafter"/>
</dbReference>
<feature type="domain" description="Carrier" evidence="4">
    <location>
        <begin position="1"/>
        <end position="79"/>
    </location>
</feature>
<dbReference type="GO" id="GO:0000036">
    <property type="term" value="F:acyl carrier activity"/>
    <property type="evidence" value="ECO:0007669"/>
    <property type="project" value="UniProtKB-UniRule"/>
</dbReference>
<keyword evidence="3" id="KW-0444">Lipid biosynthesis</keyword>
<accession>A0A7W6RCL9</accession>
<keyword evidence="1 3" id="KW-0596">Phosphopantetheine</keyword>
<dbReference type="EMBL" id="JACIGK010000006">
    <property type="protein sequence ID" value="MBB4265529.1"/>
    <property type="molecule type" value="Genomic_DNA"/>
</dbReference>
<keyword evidence="3" id="KW-0276">Fatty acid metabolism</keyword>
<dbReference type="RefSeq" id="WP_184043140.1">
    <property type="nucleotide sequence ID" value="NZ_JACIGK010000006.1"/>
</dbReference>
<dbReference type="Proteomes" id="UP000554286">
    <property type="component" value="Unassembled WGS sequence"/>
</dbReference>
<comment type="subcellular location">
    <subcellularLocation>
        <location evidence="3">Cytoplasm</location>
    </subcellularLocation>
</comment>
<dbReference type="AlphaFoldDB" id="A0A7W6RCL9"/>
<keyword evidence="6" id="KW-1185">Reference proteome</keyword>
<evidence type="ECO:0000313" key="5">
    <source>
        <dbReference type="EMBL" id="MBB4265529.1"/>
    </source>
</evidence>
<gene>
    <name evidence="3" type="primary">acpP</name>
    <name evidence="5" type="ORF">GGD89_001148</name>
</gene>
<evidence type="ECO:0000256" key="3">
    <source>
        <dbReference type="HAMAP-Rule" id="MF_01217"/>
    </source>
</evidence>
<dbReference type="InterPro" id="IPR036736">
    <property type="entry name" value="ACP-like_sf"/>
</dbReference>
<sequence length="84" mass="9616">MSTLEDKLFDIVVEKTGLERERLSRDANIKDLEISSLDFVEIVFAVEEEFDIEIPYNANTMDSDFETLGDIIDAVRTEITKQQG</sequence>
<dbReference type="Gene3D" id="1.10.1200.10">
    <property type="entry name" value="ACP-like"/>
    <property type="match status" value="1"/>
</dbReference>
<protein>
    <recommendedName>
        <fullName evidence="3">Acyl carrier protein</fullName>
        <shortName evidence="3">ACP</shortName>
    </recommendedName>
</protein>
<evidence type="ECO:0000259" key="4">
    <source>
        <dbReference type="PROSITE" id="PS50075"/>
    </source>
</evidence>
<evidence type="ECO:0000256" key="1">
    <source>
        <dbReference type="ARBA" id="ARBA00022450"/>
    </source>
</evidence>
<evidence type="ECO:0000256" key="2">
    <source>
        <dbReference type="ARBA" id="ARBA00022553"/>
    </source>
</evidence>
<dbReference type="PANTHER" id="PTHR20863:SF76">
    <property type="entry name" value="CARRIER DOMAIN-CONTAINING PROTEIN"/>
    <property type="match status" value="1"/>
</dbReference>
<dbReference type="UniPathway" id="UPA00094"/>
<keyword evidence="3" id="KW-0443">Lipid metabolism</keyword>
<dbReference type="InterPro" id="IPR009081">
    <property type="entry name" value="PP-bd_ACP"/>
</dbReference>
<dbReference type="SUPFAM" id="SSF47336">
    <property type="entry name" value="ACP-like"/>
    <property type="match status" value="1"/>
</dbReference>
<dbReference type="GO" id="GO:0016020">
    <property type="term" value="C:membrane"/>
    <property type="evidence" value="ECO:0007669"/>
    <property type="project" value="GOC"/>
</dbReference>
<dbReference type="PANTHER" id="PTHR20863">
    <property type="entry name" value="ACYL CARRIER PROTEIN"/>
    <property type="match status" value="1"/>
</dbReference>
<dbReference type="PROSITE" id="PS50075">
    <property type="entry name" value="CARRIER"/>
    <property type="match status" value="1"/>
</dbReference>
<comment type="PTM">
    <text evidence="3">4'-phosphopantetheine is transferred from CoA to a specific serine of apo-ACP by AcpS. This modification is essential for activity because fatty acids are bound in thioester linkage to the sulfhydryl of the prosthetic group.</text>
</comment>
<dbReference type="HAMAP" id="MF_01217">
    <property type="entry name" value="Acyl_carrier"/>
    <property type="match status" value="1"/>
</dbReference>
<proteinExistence type="inferred from homology"/>
<dbReference type="GO" id="GO:0009245">
    <property type="term" value="P:lipid A biosynthetic process"/>
    <property type="evidence" value="ECO:0007669"/>
    <property type="project" value="TreeGrafter"/>
</dbReference>
<keyword evidence="3" id="KW-0275">Fatty acid biosynthesis</keyword>
<name>A0A7W6RCL9_9PROT</name>
<dbReference type="GO" id="GO:0005829">
    <property type="term" value="C:cytosol"/>
    <property type="evidence" value="ECO:0007669"/>
    <property type="project" value="TreeGrafter"/>
</dbReference>
<comment type="caution">
    <text evidence="5">The sequence shown here is derived from an EMBL/GenBank/DDBJ whole genome shotgun (WGS) entry which is preliminary data.</text>
</comment>